<reference evidence="2 3" key="1">
    <citation type="submission" date="2018-08" db="EMBL/GenBank/DDBJ databases">
        <title>A genome reference for cultivated species of the human gut microbiota.</title>
        <authorList>
            <person name="Zou Y."/>
            <person name="Xue W."/>
            <person name="Luo G."/>
        </authorList>
    </citation>
    <scope>NUCLEOTIDE SEQUENCE [LARGE SCALE GENOMIC DNA]</scope>
    <source>
        <strain evidence="2 3">AF45-17</strain>
    </source>
</reference>
<comment type="caution">
    <text evidence="2">The sequence shown here is derived from an EMBL/GenBank/DDBJ whole genome shotgun (WGS) entry which is preliminary data.</text>
</comment>
<evidence type="ECO:0000313" key="2">
    <source>
        <dbReference type="EMBL" id="RGB80372.1"/>
    </source>
</evidence>
<proteinExistence type="predicted"/>
<organism evidence="2 3">
    <name type="scientific">Coprococcus catus</name>
    <dbReference type="NCBI Taxonomy" id="116085"/>
    <lineage>
        <taxon>Bacteria</taxon>
        <taxon>Bacillati</taxon>
        <taxon>Bacillota</taxon>
        <taxon>Clostridia</taxon>
        <taxon>Lachnospirales</taxon>
        <taxon>Lachnospiraceae</taxon>
        <taxon>Coprococcus</taxon>
    </lineage>
</organism>
<dbReference type="Proteomes" id="UP000260773">
    <property type="component" value="Unassembled WGS sequence"/>
</dbReference>
<dbReference type="EMBL" id="QVEP01000011">
    <property type="protein sequence ID" value="RGB80372.1"/>
    <property type="molecule type" value="Genomic_DNA"/>
</dbReference>
<protein>
    <submittedName>
        <fullName evidence="2">Uncharacterized protein</fullName>
    </submittedName>
</protein>
<gene>
    <name evidence="2" type="ORF">DW070_06225</name>
</gene>
<evidence type="ECO:0000256" key="1">
    <source>
        <dbReference type="SAM" id="MobiDB-lite"/>
    </source>
</evidence>
<feature type="compositionally biased region" description="Acidic residues" evidence="1">
    <location>
        <begin position="54"/>
        <end position="74"/>
    </location>
</feature>
<name>A0A3E2TPI1_9FIRM</name>
<dbReference type="AlphaFoldDB" id="A0A3E2TPI1"/>
<evidence type="ECO:0000313" key="3">
    <source>
        <dbReference type="Proteomes" id="UP000260773"/>
    </source>
</evidence>
<accession>A0A3E2TPI1</accession>
<feature type="region of interest" description="Disordered" evidence="1">
    <location>
        <begin position="49"/>
        <end position="74"/>
    </location>
</feature>
<dbReference type="RefSeq" id="WP_117527790.1">
    <property type="nucleotide sequence ID" value="NZ_JAQDKA010000012.1"/>
</dbReference>
<sequence>MYCDFEEYVKNRKPDKLSLKNLVDPSLEKPYDKDELALLSHLAVIYSESITPASEDENPEAEAEADDDDDDDDF</sequence>